<sequence>MAAAGGNGNAPQAYLTSMRAHFPELTGLQDRDLAVLWRAGITNHQIYGRMSFDSLKSLMTRSTNGEPPPLKNLSRIAQELIADGLRKREEINFRLDEEKMRLERGQPAALSAHHAPPLGPPPPAANPQGQHHHGNDDDDMHPPPDYPPTLPASPDQHHYQQQNPEDQDPADMDDRDDEGEMDDEEEHAAEHDAKPEEDDEPDEDAPPNGRSSRRSPRLREASRQGGSRSRTNNKTTTSNKRRQCQLSREVKRLKIKREDDDDDDQDHEDEGEGGVEAGDGNGLPLVIRDDDDNQPPPHTLILGSAYVVKAREYYCDRHNYFWSVVHSCLGEEQPIVPEGRKVPVCELPYDEKLQLLKDYGFAMWECVARATKSGRKFVNKLPNDVAGLLEANDTMRVIVCNGNKAAKDLLALNIDWLVAKRADGWQISFGNERAKKVVDSSSREVREATEEDDSESDPPDRPVRRVDIVVCQSTAGRVGFDWEEVLEEWKTECFEREMADERAD</sequence>
<dbReference type="InParanoid" id="A0A0G4FDE2"/>
<evidence type="ECO:0008006" key="4">
    <source>
        <dbReference type="Google" id="ProtNLM"/>
    </source>
</evidence>
<reference evidence="2 3" key="1">
    <citation type="submission" date="2014-11" db="EMBL/GenBank/DDBJ databases">
        <authorList>
            <person name="Zhu J."/>
            <person name="Qi W."/>
            <person name="Song R."/>
        </authorList>
    </citation>
    <scope>NUCLEOTIDE SEQUENCE [LARGE SCALE GENOMIC DNA]</scope>
</reference>
<organism evidence="2 3">
    <name type="scientific">Vitrella brassicaformis (strain CCMP3155)</name>
    <dbReference type="NCBI Taxonomy" id="1169540"/>
    <lineage>
        <taxon>Eukaryota</taxon>
        <taxon>Sar</taxon>
        <taxon>Alveolata</taxon>
        <taxon>Colpodellida</taxon>
        <taxon>Vitrellaceae</taxon>
        <taxon>Vitrella</taxon>
    </lineage>
</organism>
<feature type="compositionally biased region" description="Acidic residues" evidence="1">
    <location>
        <begin position="165"/>
        <end position="187"/>
    </location>
</feature>
<dbReference type="SUPFAM" id="SSF52141">
    <property type="entry name" value="Uracil-DNA glycosylase-like"/>
    <property type="match status" value="1"/>
</dbReference>
<keyword evidence="3" id="KW-1185">Reference proteome</keyword>
<feature type="compositionally biased region" description="Acidic residues" evidence="1">
    <location>
        <begin position="195"/>
        <end position="205"/>
    </location>
</feature>
<dbReference type="Gene3D" id="3.40.470.10">
    <property type="entry name" value="Uracil-DNA glycosylase-like domain"/>
    <property type="match status" value="1"/>
</dbReference>
<dbReference type="AlphaFoldDB" id="A0A0G4FDE2"/>
<feature type="region of interest" description="Disordered" evidence="1">
    <location>
        <begin position="105"/>
        <end position="296"/>
    </location>
</feature>
<dbReference type="EMBL" id="CDMY01000412">
    <property type="protein sequence ID" value="CEM11242.1"/>
    <property type="molecule type" value="Genomic_DNA"/>
</dbReference>
<proteinExistence type="predicted"/>
<gene>
    <name evidence="2" type="ORF">Vbra_5763</name>
</gene>
<accession>A0A0G4FDE2</accession>
<feature type="compositionally biased region" description="Acidic residues" evidence="1">
    <location>
        <begin position="259"/>
        <end position="273"/>
    </location>
</feature>
<evidence type="ECO:0000256" key="1">
    <source>
        <dbReference type="SAM" id="MobiDB-lite"/>
    </source>
</evidence>
<dbReference type="InterPro" id="IPR036895">
    <property type="entry name" value="Uracil-DNA_glycosylase-like_sf"/>
</dbReference>
<evidence type="ECO:0000313" key="3">
    <source>
        <dbReference type="Proteomes" id="UP000041254"/>
    </source>
</evidence>
<feature type="region of interest" description="Disordered" evidence="1">
    <location>
        <begin position="440"/>
        <end position="465"/>
    </location>
</feature>
<evidence type="ECO:0000313" key="2">
    <source>
        <dbReference type="EMBL" id="CEM11242.1"/>
    </source>
</evidence>
<protein>
    <recommendedName>
        <fullName evidence="4">Uracil-DNA glycosylase-like domain-containing protein</fullName>
    </recommendedName>
</protein>
<dbReference type="Proteomes" id="UP000041254">
    <property type="component" value="Unassembled WGS sequence"/>
</dbReference>
<feature type="compositionally biased region" description="Low complexity" evidence="1">
    <location>
        <begin position="227"/>
        <end position="238"/>
    </location>
</feature>
<feature type="compositionally biased region" description="Low complexity" evidence="1">
    <location>
        <begin position="107"/>
        <end position="116"/>
    </location>
</feature>
<feature type="compositionally biased region" description="Basic and acidic residues" evidence="1">
    <location>
        <begin position="248"/>
        <end position="258"/>
    </location>
</feature>
<name>A0A0G4FDE2_VITBC</name>
<dbReference type="VEuPathDB" id="CryptoDB:Vbra_5763"/>